<feature type="domain" description="Amine oxidase" evidence="4">
    <location>
        <begin position="99"/>
        <end position="407"/>
    </location>
</feature>
<gene>
    <name evidence="5" type="ORF">DSPE1174_LOCUS91</name>
</gene>
<organism evidence="5">
    <name type="scientific">Octactis speculum</name>
    <dbReference type="NCBI Taxonomy" id="3111310"/>
    <lineage>
        <taxon>Eukaryota</taxon>
        <taxon>Sar</taxon>
        <taxon>Stramenopiles</taxon>
        <taxon>Ochrophyta</taxon>
        <taxon>Dictyochophyceae</taxon>
        <taxon>Dictyochales</taxon>
        <taxon>Dictyochaceae</taxon>
        <taxon>Octactis</taxon>
    </lineage>
</organism>
<protein>
    <recommendedName>
        <fullName evidence="2">monoamine oxidase</fullName>
        <ecNumber evidence="2">1.4.3.4</ecNumber>
    </recommendedName>
</protein>
<evidence type="ECO:0000256" key="1">
    <source>
        <dbReference type="ARBA" id="ARBA00005995"/>
    </source>
</evidence>
<dbReference type="InterPro" id="IPR050703">
    <property type="entry name" value="Flavin_MAO"/>
</dbReference>
<dbReference type="PANTHER" id="PTHR43563">
    <property type="entry name" value="AMINE OXIDASE"/>
    <property type="match status" value="1"/>
</dbReference>
<evidence type="ECO:0000256" key="3">
    <source>
        <dbReference type="ARBA" id="ARBA00048448"/>
    </source>
</evidence>
<comment type="catalytic activity">
    <reaction evidence="3">
        <text>a secondary aliphatic amine + O2 + H2O = a primary amine + an aldehyde + H2O2</text>
        <dbReference type="Rhea" id="RHEA:26414"/>
        <dbReference type="ChEBI" id="CHEBI:15377"/>
        <dbReference type="ChEBI" id="CHEBI:15379"/>
        <dbReference type="ChEBI" id="CHEBI:16240"/>
        <dbReference type="ChEBI" id="CHEBI:17478"/>
        <dbReference type="ChEBI" id="CHEBI:58855"/>
        <dbReference type="ChEBI" id="CHEBI:65296"/>
        <dbReference type="EC" id="1.4.3.4"/>
    </reaction>
</comment>
<dbReference type="EC" id="1.4.3.4" evidence="2"/>
<dbReference type="SUPFAM" id="SSF54373">
    <property type="entry name" value="FAD-linked reductases, C-terminal domain"/>
    <property type="match status" value="1"/>
</dbReference>
<sequence>MASSIVHDIVVIGAGVSGIAACARIHAQGLSVRLLDARTRVGGRLLSTPGGADLGGSWVWAGDDHVVEACRATGIELVPQRVDGEVLFVKGRDASRRIGNQGGQIVPCGPEALRLSGGYAELPSKLAQGLPLESVMLGCKARAVELVDTEQQLSPAVPASETTAPKTIRITYEVVANDSESDKGGPSFLLARYVIIAMPPRLAARIDFRPALPRDQARRMGATATWAGDWTKVVATFETAFWRKRGESGAALTPDWPVGVWWESSDTDTGEASASLAGFAVGLDATLHFATAPSAEAEDDVTEAGTLAPGLETSARAALSALFGEALVTSQLKSLHCKIWGADPLTYAAPPPGSSELPWQDPREIYGHPLLRQPLGWGVSFAGTETETQSGHVEGALIAGQRTANEALAALLSHAGIRSGGVTGDKFATAKK</sequence>
<comment type="similarity">
    <text evidence="1">Belongs to the flavin monoamine oxidase family.</text>
</comment>
<dbReference type="GO" id="GO:0097621">
    <property type="term" value="F:monoamine oxidase activity"/>
    <property type="evidence" value="ECO:0007669"/>
    <property type="project" value="UniProtKB-EC"/>
</dbReference>
<dbReference type="InterPro" id="IPR036188">
    <property type="entry name" value="FAD/NAD-bd_sf"/>
</dbReference>
<reference evidence="5" key="1">
    <citation type="submission" date="2021-01" db="EMBL/GenBank/DDBJ databases">
        <authorList>
            <person name="Corre E."/>
            <person name="Pelletier E."/>
            <person name="Niang G."/>
            <person name="Scheremetjew M."/>
            <person name="Finn R."/>
            <person name="Kale V."/>
            <person name="Holt S."/>
            <person name="Cochrane G."/>
            <person name="Meng A."/>
            <person name="Brown T."/>
            <person name="Cohen L."/>
        </authorList>
    </citation>
    <scope>NUCLEOTIDE SEQUENCE</scope>
    <source>
        <strain evidence="5">CCMP1381</strain>
    </source>
</reference>
<dbReference type="Pfam" id="PF01593">
    <property type="entry name" value="Amino_oxidase"/>
    <property type="match status" value="1"/>
</dbReference>
<dbReference type="AlphaFoldDB" id="A0A7S2AHY4"/>
<dbReference type="InterPro" id="IPR002937">
    <property type="entry name" value="Amino_oxidase"/>
</dbReference>
<evidence type="ECO:0000313" key="5">
    <source>
        <dbReference type="EMBL" id="CAD9368291.1"/>
    </source>
</evidence>
<evidence type="ECO:0000256" key="2">
    <source>
        <dbReference type="ARBA" id="ARBA00012804"/>
    </source>
</evidence>
<accession>A0A7S2AHY4</accession>
<dbReference type="EMBL" id="HBGS01000181">
    <property type="protein sequence ID" value="CAD9368291.1"/>
    <property type="molecule type" value="Transcribed_RNA"/>
</dbReference>
<dbReference type="Gene3D" id="3.50.50.60">
    <property type="entry name" value="FAD/NAD(P)-binding domain"/>
    <property type="match status" value="2"/>
</dbReference>
<evidence type="ECO:0000259" key="4">
    <source>
        <dbReference type="Pfam" id="PF01593"/>
    </source>
</evidence>
<dbReference type="Pfam" id="PF13450">
    <property type="entry name" value="NAD_binding_8"/>
    <property type="match status" value="1"/>
</dbReference>
<name>A0A7S2AHY4_9STRA</name>
<dbReference type="SUPFAM" id="SSF51905">
    <property type="entry name" value="FAD/NAD(P)-binding domain"/>
    <property type="match status" value="1"/>
</dbReference>
<proteinExistence type="inferred from homology"/>
<dbReference type="PANTHER" id="PTHR43563:SF1">
    <property type="entry name" value="AMINE OXIDASE [FLAVIN-CONTAINING] B"/>
    <property type="match status" value="1"/>
</dbReference>